<name>A0ABS9MDF5_9FIRM</name>
<protein>
    <submittedName>
        <fullName evidence="1">Uncharacterized protein</fullName>
    </submittedName>
</protein>
<evidence type="ECO:0000313" key="1">
    <source>
        <dbReference type="EMBL" id="MCG4528852.1"/>
    </source>
</evidence>
<reference evidence="1 2" key="1">
    <citation type="submission" date="2022-01" db="EMBL/GenBank/DDBJ databases">
        <title>Collection of gut derived symbiotic bacterial strains cultured from healthy donors.</title>
        <authorList>
            <person name="Lin H."/>
            <person name="Kohout C."/>
            <person name="Waligurski E."/>
            <person name="Pamer E.G."/>
        </authorList>
    </citation>
    <scope>NUCLEOTIDE SEQUENCE [LARGE SCALE GENOMIC DNA]</scope>
    <source>
        <strain evidence="1 2">DFI.3.7</strain>
    </source>
</reference>
<sequence>MANIIRLGSLYLCGNPVSVEDDYLSRPNWSIEIGETVPGKEISWVAVNGIFIADRCILRDISWNNLFVQCLVFGKEITIGGFHYDLRLPLVGAKEGEPNEWDSALDAVGEDDSIWHWKNTHFWGQDIAEETQYRANRGCDSARKWGFCHAQLRDERLGFRPVLDPMDMVHLDEVRIGEQLRIWGGQNIVSGRLEEINDYEVVLADIEGILDSGFSSWLGDGRIVIDRNAIAGVQAKQKEVS</sequence>
<proteinExistence type="predicted"/>
<dbReference type="RefSeq" id="WP_238075080.1">
    <property type="nucleotide sequence ID" value="NZ_JAKNJB010000047.1"/>
</dbReference>
<evidence type="ECO:0000313" key="2">
    <source>
        <dbReference type="Proteomes" id="UP001200313"/>
    </source>
</evidence>
<dbReference type="EMBL" id="JAKNJB010000047">
    <property type="protein sequence ID" value="MCG4528852.1"/>
    <property type="molecule type" value="Genomic_DNA"/>
</dbReference>
<dbReference type="Proteomes" id="UP001200313">
    <property type="component" value="Unassembled WGS sequence"/>
</dbReference>
<accession>A0ABS9MDF5</accession>
<comment type="caution">
    <text evidence="1">The sequence shown here is derived from an EMBL/GenBank/DDBJ whole genome shotgun (WGS) entry which is preliminary data.</text>
</comment>
<organism evidence="1 2">
    <name type="scientific">Intestinimonas massiliensis</name>
    <name type="common">ex Afouda et al. 2020</name>
    <dbReference type="NCBI Taxonomy" id="1673721"/>
    <lineage>
        <taxon>Bacteria</taxon>
        <taxon>Bacillati</taxon>
        <taxon>Bacillota</taxon>
        <taxon>Clostridia</taxon>
        <taxon>Eubacteriales</taxon>
        <taxon>Intestinimonas</taxon>
    </lineage>
</organism>
<gene>
    <name evidence="1" type="ORF">L0P79_17575</name>
</gene>
<keyword evidence="2" id="KW-1185">Reference proteome</keyword>